<gene>
    <name evidence="2" type="ORF">GB613_22785</name>
    <name evidence="3" type="ORF">GBZ43_22820</name>
</gene>
<accession>A0A6Y2R7Q6</accession>
<keyword evidence="1" id="KW-0812">Transmembrane</keyword>
<dbReference type="EMBL" id="DAAGUG010000205">
    <property type="protein sequence ID" value="HAB4592407.1"/>
    <property type="molecule type" value="Genomic_DNA"/>
</dbReference>
<dbReference type="EMBL" id="DAAFYT010000136">
    <property type="protein sequence ID" value="HAB2061435.1"/>
    <property type="molecule type" value="Genomic_DNA"/>
</dbReference>
<reference evidence="3" key="1">
    <citation type="journal article" date="2018" name="Genome Biol.">
        <title>SKESA: strategic k-mer extension for scrupulous assemblies.</title>
        <authorList>
            <person name="Souvorov A."/>
            <person name="Agarwala R."/>
            <person name="Lipman D.J."/>
        </authorList>
    </citation>
    <scope>NUCLEOTIDE SEQUENCE</scope>
    <source>
        <strain evidence="3">Salmonella enterica</strain>
    </source>
</reference>
<protein>
    <recommendedName>
        <fullName evidence="4">DUF1240 domain-containing protein</fullName>
    </recommendedName>
</protein>
<keyword evidence="1" id="KW-1133">Transmembrane helix</keyword>
<name>A0A6Y2R7Q6_SALET</name>
<feature type="transmembrane region" description="Helical" evidence="1">
    <location>
        <begin position="9"/>
        <end position="31"/>
    </location>
</feature>
<evidence type="ECO:0000313" key="3">
    <source>
        <dbReference type="EMBL" id="HAB4592407.1"/>
    </source>
</evidence>
<reference evidence="3" key="2">
    <citation type="submission" date="2019-10" db="EMBL/GenBank/DDBJ databases">
        <authorList>
            <consortium name="NCBI Pathogen Detection Project"/>
        </authorList>
    </citation>
    <scope>NUCLEOTIDE SEQUENCE</scope>
    <source>
        <strain evidence="3">Salmonella enterica</strain>
    </source>
</reference>
<feature type="non-terminal residue" evidence="3">
    <location>
        <position position="1"/>
    </location>
</feature>
<comment type="caution">
    <text evidence="3">The sequence shown here is derived from an EMBL/GenBank/DDBJ whole genome shotgun (WGS) entry which is preliminary data.</text>
</comment>
<evidence type="ECO:0008006" key="4">
    <source>
        <dbReference type="Google" id="ProtNLM"/>
    </source>
</evidence>
<evidence type="ECO:0000313" key="2">
    <source>
        <dbReference type="EMBL" id="HAB2061435.1"/>
    </source>
</evidence>
<keyword evidence="1" id="KW-0472">Membrane</keyword>
<sequence>KSHNIIMKYLGPIIALSLLCIIIGFISTFFITSYVHSHYTPCDGSSGIYSGKNYVKGGATCH</sequence>
<organism evidence="3">
    <name type="scientific">Salmonella enterica subsp. enterica serovar Agona</name>
    <dbReference type="NCBI Taxonomy" id="58095"/>
    <lineage>
        <taxon>Bacteria</taxon>
        <taxon>Pseudomonadati</taxon>
        <taxon>Pseudomonadota</taxon>
        <taxon>Gammaproteobacteria</taxon>
        <taxon>Enterobacterales</taxon>
        <taxon>Enterobacteriaceae</taxon>
        <taxon>Salmonella</taxon>
    </lineage>
</organism>
<proteinExistence type="predicted"/>
<dbReference type="AlphaFoldDB" id="A0A6Y2R7Q6"/>
<evidence type="ECO:0000256" key="1">
    <source>
        <dbReference type="SAM" id="Phobius"/>
    </source>
</evidence>